<name>A0A161ZQS5_DAUCS</name>
<dbReference type="EMBL" id="LNRQ01000006">
    <property type="protein sequence ID" value="KZM89972.1"/>
    <property type="molecule type" value="Genomic_DNA"/>
</dbReference>
<sequence length="195" mass="21733">MSRISPEKSRFAQTCNLLSHYVKEKGSLRDLNIDINGGVSAHNNVKPMNLFPQYATMQDAVRITSSREKNETEVKNGQMTIIYAGQVLVFDDFSAVKANEVMQLASKYVNASKVVENPSNSMAFASSMGSISGSVEAQNEIKQQAQPIWLDLPIARRASLHRFLSKRKDRASSRGPYQLHKPSAESPKELFDLNL</sequence>
<feature type="region of interest" description="Disordered" evidence="3">
    <location>
        <begin position="165"/>
        <end position="195"/>
    </location>
</feature>
<organism evidence="5">
    <name type="scientific">Daucus carota subsp. sativus</name>
    <name type="common">Carrot</name>
    <dbReference type="NCBI Taxonomy" id="79200"/>
    <lineage>
        <taxon>Eukaryota</taxon>
        <taxon>Viridiplantae</taxon>
        <taxon>Streptophyta</taxon>
        <taxon>Embryophyta</taxon>
        <taxon>Tracheophyta</taxon>
        <taxon>Spermatophyta</taxon>
        <taxon>Magnoliopsida</taxon>
        <taxon>eudicotyledons</taxon>
        <taxon>Gunneridae</taxon>
        <taxon>Pentapetalae</taxon>
        <taxon>asterids</taxon>
        <taxon>campanulids</taxon>
        <taxon>Apiales</taxon>
        <taxon>Apiaceae</taxon>
        <taxon>Apioideae</taxon>
        <taxon>Scandiceae</taxon>
        <taxon>Daucinae</taxon>
        <taxon>Daucus</taxon>
        <taxon>Daucus sect. Daucus</taxon>
    </lineage>
</organism>
<dbReference type="InterPro" id="IPR040390">
    <property type="entry name" value="TIFY/JAZ"/>
</dbReference>
<feature type="domain" description="Tify" evidence="4">
    <location>
        <begin position="72"/>
        <end position="107"/>
    </location>
</feature>
<dbReference type="OrthoDB" id="1937734at2759"/>
<dbReference type="Pfam" id="PF06200">
    <property type="entry name" value="tify"/>
    <property type="match status" value="1"/>
</dbReference>
<comment type="caution">
    <text evidence="5">The sequence shown here is derived from an EMBL/GenBank/DDBJ whole genome shotgun (WGS) entry which is preliminary data.</text>
</comment>
<dbReference type="KEGG" id="dcr:108226535"/>
<dbReference type="AlphaFoldDB" id="A0A161ZQS5"/>
<dbReference type="PANTHER" id="PTHR33077">
    <property type="entry name" value="PROTEIN TIFY 4A-RELATED-RELATED"/>
    <property type="match status" value="1"/>
</dbReference>
<dbReference type="InterPro" id="IPR018467">
    <property type="entry name" value="CCT_CS"/>
</dbReference>
<gene>
    <name evidence="5" type="ORF">DCAR_022663</name>
</gene>
<evidence type="ECO:0000313" key="5">
    <source>
        <dbReference type="EMBL" id="KZM89972.1"/>
    </source>
</evidence>
<comment type="subcellular location">
    <subcellularLocation>
        <location evidence="2">Nucleus</location>
    </subcellularLocation>
</comment>
<dbReference type="STRING" id="79200.A0A161ZQS5"/>
<evidence type="ECO:0000256" key="2">
    <source>
        <dbReference type="RuleBase" id="RU369065"/>
    </source>
</evidence>
<dbReference type="GO" id="GO:0031347">
    <property type="term" value="P:regulation of defense response"/>
    <property type="evidence" value="ECO:0007669"/>
    <property type="project" value="UniProtKB-UniRule"/>
</dbReference>
<proteinExistence type="inferred from homology"/>
<keyword evidence="2" id="KW-0539">Nucleus</keyword>
<dbReference type="Pfam" id="PF09425">
    <property type="entry name" value="Jas_motif"/>
    <property type="match status" value="1"/>
</dbReference>
<comment type="similarity">
    <text evidence="1 2">Belongs to the TIFY/JAZ family.</text>
</comment>
<dbReference type="Gramene" id="KZM89972">
    <property type="protein sequence ID" value="KZM89972"/>
    <property type="gene ID" value="DCAR_022663"/>
</dbReference>
<protein>
    <recommendedName>
        <fullName evidence="2">Protein TIFY</fullName>
    </recommendedName>
    <alternativeName>
        <fullName evidence="2">Jasmonate ZIM domain-containing protein</fullName>
    </alternativeName>
</protein>
<dbReference type="PANTHER" id="PTHR33077:SF52">
    <property type="entry name" value="PROTEIN TIFY 11D"/>
    <property type="match status" value="1"/>
</dbReference>
<dbReference type="OMA" id="EAKEHDQ"/>
<accession>A0A161ZQS5</accession>
<reference evidence="5" key="1">
    <citation type="journal article" date="2016" name="Nat. Genet.">
        <title>A high-quality carrot genome assembly provides new insights into carotenoid accumulation and asterid genome evolution.</title>
        <authorList>
            <person name="Iorizzo M."/>
            <person name="Ellison S."/>
            <person name="Senalik D."/>
            <person name="Zeng P."/>
            <person name="Satapoomin P."/>
            <person name="Huang J."/>
            <person name="Bowman M."/>
            <person name="Iovene M."/>
            <person name="Sanseverino W."/>
            <person name="Cavagnaro P."/>
            <person name="Yildiz M."/>
            <person name="Macko-Podgorni A."/>
            <person name="Moranska E."/>
            <person name="Grzebelus E."/>
            <person name="Grzebelus D."/>
            <person name="Ashrafi H."/>
            <person name="Zheng Z."/>
            <person name="Cheng S."/>
            <person name="Spooner D."/>
            <person name="Van Deynze A."/>
            <person name="Simon P."/>
        </authorList>
    </citation>
    <scope>NUCLEOTIDE SEQUENCE [LARGE SCALE GENOMIC DNA]</scope>
    <source>
        <tissue evidence="5">Leaf</tissue>
    </source>
</reference>
<comment type="function">
    <text evidence="2">Repressor of jasmonate responses.</text>
</comment>
<dbReference type="GO" id="GO:2000022">
    <property type="term" value="P:regulation of jasmonic acid mediated signaling pathway"/>
    <property type="evidence" value="ECO:0007669"/>
    <property type="project" value="UniProtKB-UniRule"/>
</dbReference>
<feature type="compositionally biased region" description="Basic and acidic residues" evidence="3">
    <location>
        <begin position="182"/>
        <end position="195"/>
    </location>
</feature>
<dbReference type="SMART" id="SM00979">
    <property type="entry name" value="TIFY"/>
    <property type="match status" value="1"/>
</dbReference>
<keyword evidence="2" id="KW-1184">Jasmonic acid signaling pathway</keyword>
<dbReference type="GO" id="GO:0005634">
    <property type="term" value="C:nucleus"/>
    <property type="evidence" value="ECO:0007669"/>
    <property type="project" value="UniProtKB-SubCell"/>
</dbReference>
<evidence type="ECO:0000256" key="3">
    <source>
        <dbReference type="SAM" id="MobiDB-lite"/>
    </source>
</evidence>
<evidence type="ECO:0000256" key="1">
    <source>
        <dbReference type="ARBA" id="ARBA00008614"/>
    </source>
</evidence>
<dbReference type="GO" id="GO:0009611">
    <property type="term" value="P:response to wounding"/>
    <property type="evidence" value="ECO:0007669"/>
    <property type="project" value="UniProtKB-UniRule"/>
</dbReference>
<dbReference type="InterPro" id="IPR010399">
    <property type="entry name" value="Tify_dom"/>
</dbReference>
<evidence type="ECO:0000259" key="4">
    <source>
        <dbReference type="PROSITE" id="PS51320"/>
    </source>
</evidence>
<dbReference type="PROSITE" id="PS51320">
    <property type="entry name" value="TIFY"/>
    <property type="match status" value="1"/>
</dbReference>
<comment type="domain">
    <text evidence="2">The jas domain is required for interaction with COI1.</text>
</comment>